<accession>A0AAE6FXM4</accession>
<evidence type="ECO:0000313" key="3">
    <source>
        <dbReference type="Proteomes" id="UP000320179"/>
    </source>
</evidence>
<reference evidence="2 3" key="1">
    <citation type="journal article" date="2019" name="Science">
        <title>Social genes are selection hotspots in kin groups of a soil microbe.</title>
        <authorList>
            <person name="Wielgoss S."/>
            <person name="Wolfensberger R."/>
            <person name="Sun L."/>
            <person name="Fiegna F."/>
            <person name="Velicer G.J."/>
        </authorList>
    </citation>
    <scope>NUCLEOTIDE SEQUENCE [LARGE SCALE GENOMIC DNA]</scope>
    <source>
        <strain evidence="2 3">MC3.5.9c15</strain>
    </source>
</reference>
<feature type="region of interest" description="Disordered" evidence="1">
    <location>
        <begin position="42"/>
        <end position="67"/>
    </location>
</feature>
<gene>
    <name evidence="2" type="ORF">BHS09_08445</name>
</gene>
<name>A0AAE6FXM4_MYXXA</name>
<dbReference type="EMBL" id="CP017174">
    <property type="protein sequence ID" value="QDE67039.1"/>
    <property type="molecule type" value="Genomic_DNA"/>
</dbReference>
<organism evidence="2 3">
    <name type="scientific">Myxococcus xanthus</name>
    <dbReference type="NCBI Taxonomy" id="34"/>
    <lineage>
        <taxon>Bacteria</taxon>
        <taxon>Pseudomonadati</taxon>
        <taxon>Myxococcota</taxon>
        <taxon>Myxococcia</taxon>
        <taxon>Myxococcales</taxon>
        <taxon>Cystobacterineae</taxon>
        <taxon>Myxococcaceae</taxon>
        <taxon>Myxococcus</taxon>
    </lineage>
</organism>
<dbReference type="AlphaFoldDB" id="A0AAE6FXM4"/>
<dbReference type="Proteomes" id="UP000320179">
    <property type="component" value="Chromosome"/>
</dbReference>
<proteinExistence type="predicted"/>
<dbReference type="RefSeq" id="WP_140797636.1">
    <property type="nucleotide sequence ID" value="NZ_CP017173.1"/>
</dbReference>
<sequence>MSVHWKSRLPLATSAGSPRKRGYRGSLLLVVALVGVQAACSRRSDSTPPEGAAPVAAAAPSSDSEASVKTSVGTYEDVWCEGLTPERCGDFTDKCIRQTYCDGQQFCSSRGNRPRDHVCGSEGTAGLAEPCCEGLVARCGNLTSEGACEPQQSSTDVLKCLACGDGVCGVLEQRCNCPEDCEVTKARPRIRYRGHSPEGPSANARDVPAGVKRPGQCLEALDAADPVRLCLMRWASDVLGRTDVQELRQAETIAPFTAFDLDLLACLYEEDGRGSRVPRKQCLETLMLRTNDARLQKLLNP</sequence>
<feature type="compositionally biased region" description="Low complexity" evidence="1">
    <location>
        <begin position="48"/>
        <end position="67"/>
    </location>
</feature>
<protein>
    <submittedName>
        <fullName evidence="2">Uncharacterized protein</fullName>
    </submittedName>
</protein>
<evidence type="ECO:0000256" key="1">
    <source>
        <dbReference type="SAM" id="MobiDB-lite"/>
    </source>
</evidence>
<evidence type="ECO:0000313" key="2">
    <source>
        <dbReference type="EMBL" id="QDE67039.1"/>
    </source>
</evidence>